<dbReference type="STRING" id="218491.ECA2787"/>
<dbReference type="InterPro" id="IPR009057">
    <property type="entry name" value="Homeodomain-like_sf"/>
</dbReference>
<dbReference type="eggNOG" id="COG2207">
    <property type="taxonomic scope" value="Bacteria"/>
</dbReference>
<dbReference type="AlphaFoldDB" id="Q6D3F7"/>
<dbReference type="PANTHER" id="PTHR46796">
    <property type="entry name" value="HTH-TYPE TRANSCRIPTIONAL ACTIVATOR RHAS-RELATED"/>
    <property type="match status" value="1"/>
</dbReference>
<dbReference type="InterPro" id="IPR018062">
    <property type="entry name" value="HTH_AraC-typ_CS"/>
</dbReference>
<keyword evidence="3" id="KW-0010">Activator</keyword>
<evidence type="ECO:0000256" key="2">
    <source>
        <dbReference type="ARBA" id="ARBA00023125"/>
    </source>
</evidence>
<dbReference type="EMBL" id="BX950851">
    <property type="protein sequence ID" value="CAG75687.1"/>
    <property type="molecule type" value="Genomic_DNA"/>
</dbReference>
<dbReference type="GeneID" id="57208522"/>
<evidence type="ECO:0000259" key="5">
    <source>
        <dbReference type="PROSITE" id="PS01124"/>
    </source>
</evidence>
<dbReference type="InterPro" id="IPR014710">
    <property type="entry name" value="RmlC-like_jellyroll"/>
</dbReference>
<dbReference type="InterPro" id="IPR037923">
    <property type="entry name" value="HTH-like"/>
</dbReference>
<gene>
    <name evidence="6" type="ordered locus">ECA2787</name>
</gene>
<dbReference type="InterPro" id="IPR018060">
    <property type="entry name" value="HTH_AraC"/>
</dbReference>
<evidence type="ECO:0000256" key="1">
    <source>
        <dbReference type="ARBA" id="ARBA00023015"/>
    </source>
</evidence>
<proteinExistence type="predicted"/>
<dbReference type="PANTHER" id="PTHR46796:SF2">
    <property type="entry name" value="TRANSCRIPTIONAL REGULATORY PROTEIN"/>
    <property type="match status" value="1"/>
</dbReference>
<dbReference type="RefSeq" id="WP_011094322.1">
    <property type="nucleotide sequence ID" value="NC_004547.2"/>
</dbReference>
<dbReference type="InterPro" id="IPR003313">
    <property type="entry name" value="AraC-bd"/>
</dbReference>
<evidence type="ECO:0000256" key="3">
    <source>
        <dbReference type="ARBA" id="ARBA00023159"/>
    </source>
</evidence>
<dbReference type="DNASU" id="2884631"/>
<dbReference type="KEGG" id="eca:ECA2787"/>
<dbReference type="GO" id="GO:0003700">
    <property type="term" value="F:DNA-binding transcription factor activity"/>
    <property type="evidence" value="ECO:0007669"/>
    <property type="project" value="InterPro"/>
</dbReference>
<dbReference type="OrthoDB" id="9809338at2"/>
<dbReference type="GO" id="GO:0043565">
    <property type="term" value="F:sequence-specific DNA binding"/>
    <property type="evidence" value="ECO:0007669"/>
    <property type="project" value="InterPro"/>
</dbReference>
<dbReference type="PROSITE" id="PS01124">
    <property type="entry name" value="HTH_ARAC_FAMILY_2"/>
    <property type="match status" value="1"/>
</dbReference>
<dbReference type="PATRIC" id="fig|218491.5.peg.2825"/>
<dbReference type="InterPro" id="IPR050204">
    <property type="entry name" value="AraC_XylS_family_regulators"/>
</dbReference>
<keyword evidence="1" id="KW-0805">Transcription regulation</keyword>
<dbReference type="SUPFAM" id="SSF51215">
    <property type="entry name" value="Regulatory protein AraC"/>
    <property type="match status" value="1"/>
</dbReference>
<dbReference type="SUPFAM" id="SSF46689">
    <property type="entry name" value="Homeodomain-like"/>
    <property type="match status" value="2"/>
</dbReference>
<evidence type="ECO:0000256" key="4">
    <source>
        <dbReference type="ARBA" id="ARBA00023163"/>
    </source>
</evidence>
<dbReference type="Gene3D" id="2.60.120.10">
    <property type="entry name" value="Jelly Rolls"/>
    <property type="match status" value="1"/>
</dbReference>
<accession>Q6D3F7</accession>
<protein>
    <submittedName>
        <fullName evidence="6">AraC-family transcriptional regulator</fullName>
    </submittedName>
</protein>
<dbReference type="SMART" id="SM00342">
    <property type="entry name" value="HTH_ARAC"/>
    <property type="match status" value="1"/>
</dbReference>
<dbReference type="HOGENOM" id="CLU_000445_88_16_6"/>
<dbReference type="Pfam" id="PF02311">
    <property type="entry name" value="AraC_binding"/>
    <property type="match status" value="1"/>
</dbReference>
<dbReference type="Pfam" id="PF12833">
    <property type="entry name" value="HTH_18"/>
    <property type="match status" value="1"/>
</dbReference>
<keyword evidence="7" id="KW-1185">Reference proteome</keyword>
<name>Q6D3F7_PECAS</name>
<reference evidence="6" key="1">
    <citation type="submission" date="2004-02" db="EMBL/GenBank/DDBJ databases">
        <title>The genome sequence of the enterobacterial phytopathogen Erwinia carotovora subsp. atroseptica SCRI1043 and functional genomic identification of novel virulence factors.</title>
        <authorList>
            <person name="Bell K.S."/>
            <person name="Sebaihia M."/>
            <person name="Pritchard L."/>
            <person name="Holden M."/>
            <person name="Hyman L.J."/>
            <person name="Holeva M.C."/>
            <person name="Thomson N.R."/>
            <person name="Bentley S.D."/>
            <person name="Churcher C."/>
            <person name="Mungall K."/>
            <person name="Atkin R."/>
            <person name="Bason N."/>
            <person name="Brooks K."/>
            <person name="Chillingworth T."/>
            <person name="Clark K."/>
            <person name="Doggett J."/>
            <person name="Fraser A."/>
            <person name="Hance Z."/>
            <person name="Hauser H."/>
            <person name="Jagels K."/>
            <person name="Moule S."/>
            <person name="Norbertczak H."/>
            <person name="Ormond D."/>
            <person name="Price C."/>
            <person name="Quail M.A."/>
            <person name="Sanders M."/>
            <person name="Walker D."/>
            <person name="Whitehead S."/>
            <person name="Salmond G.P.C."/>
            <person name="Birch P.R.J."/>
            <person name="Barrell B.G."/>
            <person name="Parkhill J."/>
            <person name="Toth I.K."/>
        </authorList>
    </citation>
    <scope>NUCLEOTIDE SEQUENCE</scope>
    <source>
        <strain evidence="6">SCRI1043</strain>
    </source>
</reference>
<evidence type="ECO:0000313" key="6">
    <source>
        <dbReference type="EMBL" id="CAG75687.1"/>
    </source>
</evidence>
<dbReference type="Gene3D" id="1.10.10.60">
    <property type="entry name" value="Homeodomain-like"/>
    <property type="match status" value="1"/>
</dbReference>
<dbReference type="PROSITE" id="PS00041">
    <property type="entry name" value="HTH_ARAC_FAMILY_1"/>
    <property type="match status" value="1"/>
</dbReference>
<dbReference type="Proteomes" id="UP000007966">
    <property type="component" value="Chromosome"/>
</dbReference>
<sequence>MSSVHAINQSYWFSTQLPHVESRTTRNSSHAYKTHSHAQFSIGAIEHGETLCHYRNETHHLQAGDLIFIDPQQPHSCNPPPGKMRSYHMLYLDTAWCLDQIAVHCNYQADSLRCNRVVLRDPTLFIRYQHLITLLHRGEITSADSLLNAMLTPVWQQYCLPEPALPHQALQTTTRHVRERLLNNLQESPSLETLADELNLRRETIVRQFRHDTGITPMAFLNNARIEYAKSLLKQGTPLVDTSYQSGFCDQSHFHKTFVQYTSATPGQYARSIFDNK</sequence>
<keyword evidence="2" id="KW-0238">DNA-binding</keyword>
<keyword evidence="4" id="KW-0804">Transcription</keyword>
<organism evidence="6 7">
    <name type="scientific">Pectobacterium atrosepticum (strain SCRI 1043 / ATCC BAA-672)</name>
    <name type="common">Erwinia carotovora subsp. atroseptica</name>
    <dbReference type="NCBI Taxonomy" id="218491"/>
    <lineage>
        <taxon>Bacteria</taxon>
        <taxon>Pseudomonadati</taxon>
        <taxon>Pseudomonadota</taxon>
        <taxon>Gammaproteobacteria</taxon>
        <taxon>Enterobacterales</taxon>
        <taxon>Pectobacteriaceae</taxon>
        <taxon>Pectobacterium</taxon>
    </lineage>
</organism>
<evidence type="ECO:0000313" key="7">
    <source>
        <dbReference type="Proteomes" id="UP000007966"/>
    </source>
</evidence>
<feature type="domain" description="HTH araC/xylS-type" evidence="5">
    <location>
        <begin position="175"/>
        <end position="272"/>
    </location>
</feature>